<evidence type="ECO:0000259" key="2">
    <source>
        <dbReference type="Pfam" id="PF03050"/>
    </source>
</evidence>
<sequence>MKLTPQQVNIICKGDEEIAGYFHALLAVVDQQAKRIEELEKRVHELERQLGQNSNNSSKPPSSDGLRKPTNLRTPGGKKGAPKGHAGTTLHFVDEPNEIVVHELLMCSGCLASLDAVESQNYEKRQVFDLPPPRIWVTEHRAQKKCCPQCGLQQKASFPERVHAPTQYGEGFTAWTAYLHAYQMLPLDRITRLFADLTGYQPSEATLLSSLQTMFHSLEEAEQTIRAQLFQKSVAHADETGCRIEGKTHWMHVVSDADWTLLGVHPKRGSQAMDELGFFPFYTGTVVHDCLPAYFKEIYSFDHALCNAHLLRECQGIAEHDGHEWATQMKELLQESWKLAQSSRQEDIPLPKVVIEAVKDQYDDILESGKVEWEKDAVRAKNGPRGRKIKSKAANLGERFLIHKESIIRFLWDDHIPFDNNQAERDLRMVKVKQKVSGSFRTESGAKNFARMRSVISTLLKQQLPVLSSLTNALRNQFSF</sequence>
<dbReference type="InterPro" id="IPR045618">
    <property type="entry name" value="DUF6444"/>
</dbReference>
<dbReference type="RefSeq" id="WP_051253637.1">
    <property type="nucleotide sequence ID" value="NZ_JAMDMW010000098.1"/>
</dbReference>
<dbReference type="EMBL" id="JAMDMX010000212">
    <property type="protein sequence ID" value="MCY9698193.1"/>
    <property type="molecule type" value="Genomic_DNA"/>
</dbReference>
<dbReference type="PANTHER" id="PTHR33678:SF1">
    <property type="entry name" value="BLL1576 PROTEIN"/>
    <property type="match status" value="1"/>
</dbReference>
<dbReference type="InterPro" id="IPR052344">
    <property type="entry name" value="Transposase-related"/>
</dbReference>
<evidence type="ECO:0000313" key="5">
    <source>
        <dbReference type="EMBL" id="MCY9698193.1"/>
    </source>
</evidence>
<reference evidence="5 6" key="1">
    <citation type="submission" date="2022-05" db="EMBL/GenBank/DDBJ databases">
        <title>Genome Sequencing of Bee-Associated Microbes.</title>
        <authorList>
            <person name="Dunlap C."/>
        </authorList>
    </citation>
    <scope>NUCLEOTIDE SEQUENCE [LARGE SCALE GENOMIC DNA]</scope>
    <source>
        <strain evidence="5 6">NRRL B-14421</strain>
    </source>
</reference>
<dbReference type="Pfam" id="PF20042">
    <property type="entry name" value="DUF6444"/>
    <property type="match status" value="1"/>
</dbReference>
<organism evidence="5 6">
    <name type="scientific">Paenibacillus alginolyticus</name>
    <dbReference type="NCBI Taxonomy" id="59839"/>
    <lineage>
        <taxon>Bacteria</taxon>
        <taxon>Bacillati</taxon>
        <taxon>Bacillota</taxon>
        <taxon>Bacilli</taxon>
        <taxon>Bacillales</taxon>
        <taxon>Paenibacillaceae</taxon>
        <taxon>Paenibacillus</taxon>
    </lineage>
</organism>
<feature type="domain" description="Transposase IS66 central" evidence="2">
    <location>
        <begin position="166"/>
        <end position="447"/>
    </location>
</feature>
<evidence type="ECO:0000259" key="4">
    <source>
        <dbReference type="Pfam" id="PF20042"/>
    </source>
</evidence>
<dbReference type="InterPro" id="IPR024474">
    <property type="entry name" value="Znf_dom_IS66"/>
</dbReference>
<feature type="compositionally biased region" description="Low complexity" evidence="1">
    <location>
        <begin position="53"/>
        <end position="63"/>
    </location>
</feature>
<accession>A0ABT4GQC0</accession>
<dbReference type="Pfam" id="PF13005">
    <property type="entry name" value="zf-IS66"/>
    <property type="match status" value="1"/>
</dbReference>
<dbReference type="Proteomes" id="UP001527099">
    <property type="component" value="Unassembled WGS sequence"/>
</dbReference>
<feature type="domain" description="DUF6444" evidence="4">
    <location>
        <begin position="33"/>
        <end position="88"/>
    </location>
</feature>
<dbReference type="PANTHER" id="PTHR33678">
    <property type="entry name" value="BLL1576 PROTEIN"/>
    <property type="match status" value="1"/>
</dbReference>
<protein>
    <submittedName>
        <fullName evidence="5">IS66 family transposase</fullName>
    </submittedName>
</protein>
<proteinExistence type="predicted"/>
<evidence type="ECO:0000256" key="1">
    <source>
        <dbReference type="SAM" id="MobiDB-lite"/>
    </source>
</evidence>
<evidence type="ECO:0000313" key="6">
    <source>
        <dbReference type="Proteomes" id="UP001527099"/>
    </source>
</evidence>
<dbReference type="Pfam" id="PF03050">
    <property type="entry name" value="DDE_Tnp_IS66"/>
    <property type="match status" value="1"/>
</dbReference>
<comment type="caution">
    <text evidence="5">The sequence shown here is derived from an EMBL/GenBank/DDBJ whole genome shotgun (WGS) entry which is preliminary data.</text>
</comment>
<evidence type="ECO:0000259" key="3">
    <source>
        <dbReference type="Pfam" id="PF13005"/>
    </source>
</evidence>
<feature type="domain" description="Transposase IS66 zinc-finger binding" evidence="3">
    <location>
        <begin position="107"/>
        <end position="151"/>
    </location>
</feature>
<name>A0ABT4GQC0_9BACL</name>
<feature type="region of interest" description="Disordered" evidence="1">
    <location>
        <begin position="47"/>
        <end position="89"/>
    </location>
</feature>
<dbReference type="NCBIfam" id="NF033517">
    <property type="entry name" value="transpos_IS66"/>
    <property type="match status" value="1"/>
</dbReference>
<dbReference type="InterPro" id="IPR004291">
    <property type="entry name" value="Transposase_IS66_central"/>
</dbReference>
<keyword evidence="6" id="KW-1185">Reference proteome</keyword>
<gene>
    <name evidence="5" type="ORF">M5X19_35935</name>
</gene>